<dbReference type="EMBL" id="AP008218">
    <property type="protein sequence ID" value="BAH95688.1"/>
    <property type="molecule type" value="Genomic_DNA"/>
</dbReference>
<protein>
    <submittedName>
        <fullName evidence="1">Os12g0492701 protein</fullName>
    </submittedName>
</protein>
<evidence type="ECO:0000313" key="2">
    <source>
        <dbReference type="Proteomes" id="UP000000763"/>
    </source>
</evidence>
<organism evidence="1 2">
    <name type="scientific">Oryza sativa subsp. japonica</name>
    <name type="common">Rice</name>
    <dbReference type="NCBI Taxonomy" id="39947"/>
    <lineage>
        <taxon>Eukaryota</taxon>
        <taxon>Viridiplantae</taxon>
        <taxon>Streptophyta</taxon>
        <taxon>Embryophyta</taxon>
        <taxon>Tracheophyta</taxon>
        <taxon>Spermatophyta</taxon>
        <taxon>Magnoliopsida</taxon>
        <taxon>Liliopsida</taxon>
        <taxon>Poales</taxon>
        <taxon>Poaceae</taxon>
        <taxon>BOP clade</taxon>
        <taxon>Oryzoideae</taxon>
        <taxon>Oryzeae</taxon>
        <taxon>Oryzinae</taxon>
        <taxon>Oryza</taxon>
        <taxon>Oryza sativa</taxon>
    </lineage>
</organism>
<proteinExistence type="predicted"/>
<sequence length="13" mass="1517">MATVDLALWNINR</sequence>
<accession>C7J9P8</accession>
<name>C7J9P8_ORYSJ</name>
<dbReference type="KEGG" id="dosa:Os12g0492701"/>
<dbReference type="Proteomes" id="UP000000763">
    <property type="component" value="Chromosome 12"/>
</dbReference>
<evidence type="ECO:0000313" key="1">
    <source>
        <dbReference type="EMBL" id="BAH95688.1"/>
    </source>
</evidence>
<reference evidence="2" key="2">
    <citation type="journal article" date="2008" name="Nucleic Acids Res.">
        <title>The rice annotation project database (RAP-DB): 2008 update.</title>
        <authorList>
            <consortium name="The rice annotation project (RAP)"/>
        </authorList>
    </citation>
    <scope>GENOME REANNOTATION</scope>
    <source>
        <strain evidence="2">cv. Nipponbare</strain>
    </source>
</reference>
<gene>
    <name evidence="1" type="ordered locus">Os12g0492701</name>
</gene>
<reference evidence="1 2" key="1">
    <citation type="journal article" date="2005" name="Nature">
        <title>The map-based sequence of the rice genome.</title>
        <authorList>
            <consortium name="International rice genome sequencing project (IRGSP)"/>
            <person name="Matsumoto T."/>
            <person name="Wu J."/>
            <person name="Kanamori H."/>
            <person name="Katayose Y."/>
            <person name="Fujisawa M."/>
            <person name="Namiki N."/>
            <person name="Mizuno H."/>
            <person name="Yamamoto K."/>
            <person name="Antonio B.A."/>
            <person name="Baba T."/>
            <person name="Sakata K."/>
            <person name="Nagamura Y."/>
            <person name="Aoki H."/>
            <person name="Arikawa K."/>
            <person name="Arita K."/>
            <person name="Bito T."/>
            <person name="Chiden Y."/>
            <person name="Fujitsuka N."/>
            <person name="Fukunaka R."/>
            <person name="Hamada M."/>
            <person name="Harada C."/>
            <person name="Hayashi A."/>
            <person name="Hijishita S."/>
            <person name="Honda M."/>
            <person name="Hosokawa S."/>
            <person name="Ichikawa Y."/>
            <person name="Idonuma A."/>
            <person name="Iijima M."/>
            <person name="Ikeda M."/>
            <person name="Ikeno M."/>
            <person name="Ito K."/>
            <person name="Ito S."/>
            <person name="Ito T."/>
            <person name="Ito Y."/>
            <person name="Ito Y."/>
            <person name="Iwabuchi A."/>
            <person name="Kamiya K."/>
            <person name="Karasawa W."/>
            <person name="Kurita K."/>
            <person name="Katagiri S."/>
            <person name="Kikuta A."/>
            <person name="Kobayashi H."/>
            <person name="Kobayashi N."/>
            <person name="Machita K."/>
            <person name="Maehara T."/>
            <person name="Masukawa M."/>
            <person name="Mizubayashi T."/>
            <person name="Mukai Y."/>
            <person name="Nagasaki H."/>
            <person name="Nagata Y."/>
            <person name="Naito S."/>
            <person name="Nakashima M."/>
            <person name="Nakama Y."/>
            <person name="Nakamichi Y."/>
            <person name="Nakamura M."/>
            <person name="Meguro A."/>
            <person name="Negishi M."/>
            <person name="Ohta I."/>
            <person name="Ohta T."/>
            <person name="Okamoto M."/>
            <person name="Ono N."/>
            <person name="Saji S."/>
            <person name="Sakaguchi M."/>
            <person name="Sakai K."/>
            <person name="Shibata M."/>
            <person name="Shimokawa T."/>
            <person name="Song J."/>
            <person name="Takazaki Y."/>
            <person name="Terasawa K."/>
            <person name="Tsugane M."/>
            <person name="Tsuji K."/>
            <person name="Ueda S."/>
            <person name="Waki K."/>
            <person name="Yamagata H."/>
            <person name="Yamamoto M."/>
            <person name="Yamamoto S."/>
            <person name="Yamane H."/>
            <person name="Yoshiki S."/>
            <person name="Yoshihara R."/>
            <person name="Yukawa K."/>
            <person name="Zhong H."/>
            <person name="Yano M."/>
            <person name="Yuan Q."/>
            <person name="Ouyang S."/>
            <person name="Liu J."/>
            <person name="Jones K.M."/>
            <person name="Gansberger K."/>
            <person name="Moffat K."/>
            <person name="Hill J."/>
            <person name="Bera J."/>
            <person name="Fadrosh D."/>
            <person name="Jin S."/>
            <person name="Johri S."/>
            <person name="Kim M."/>
            <person name="Overton L."/>
            <person name="Reardon M."/>
            <person name="Tsitrin T."/>
            <person name="Vuong H."/>
            <person name="Weaver B."/>
            <person name="Ciecko A."/>
            <person name="Tallon L."/>
            <person name="Jackson J."/>
            <person name="Pai G."/>
            <person name="Aken S.V."/>
            <person name="Utterback T."/>
            <person name="Reidmuller S."/>
            <person name="Feldblyum T."/>
            <person name="Hsiao J."/>
            <person name="Zismann V."/>
            <person name="Iobst S."/>
            <person name="de Vazeille A.R."/>
            <person name="Buell C.R."/>
            <person name="Ying K."/>
            <person name="Li Y."/>
            <person name="Lu T."/>
            <person name="Huang Y."/>
            <person name="Zhao Q."/>
            <person name="Feng Q."/>
            <person name="Zhang L."/>
            <person name="Zhu J."/>
            <person name="Weng Q."/>
            <person name="Mu J."/>
            <person name="Lu Y."/>
            <person name="Fan D."/>
            <person name="Liu Y."/>
            <person name="Guan J."/>
            <person name="Zhang Y."/>
            <person name="Yu S."/>
            <person name="Liu X."/>
            <person name="Zhang Y."/>
            <person name="Hong G."/>
            <person name="Han B."/>
            <person name="Choisne N."/>
            <person name="Demange N."/>
            <person name="Orjeda G."/>
            <person name="Samain S."/>
            <person name="Cattolico L."/>
            <person name="Pelletier E."/>
            <person name="Couloux A."/>
            <person name="Segurens B."/>
            <person name="Wincker P."/>
            <person name="D'Hont A."/>
            <person name="Scarpelli C."/>
            <person name="Weissenbach J."/>
            <person name="Salanoubat M."/>
            <person name="Quetier F."/>
            <person name="Yu Y."/>
            <person name="Kim H.R."/>
            <person name="Rambo T."/>
            <person name="Currie J."/>
            <person name="Collura K."/>
            <person name="Luo M."/>
            <person name="Yang T."/>
            <person name="Ammiraju J.S.S."/>
            <person name="Engler F."/>
            <person name="Soderlund C."/>
            <person name="Wing R.A."/>
            <person name="Palmer L.E."/>
            <person name="de la Bastide M."/>
            <person name="Spiegel L."/>
            <person name="Nascimento L."/>
            <person name="Zutavern T."/>
            <person name="O'Shaughnessy A."/>
            <person name="Dike S."/>
            <person name="Dedhia N."/>
            <person name="Preston R."/>
            <person name="Balija V."/>
            <person name="McCombie W.R."/>
            <person name="Chow T."/>
            <person name="Chen H."/>
            <person name="Chung M."/>
            <person name="Chen C."/>
            <person name="Shaw J."/>
            <person name="Wu H."/>
            <person name="Hsiao K."/>
            <person name="Chao Y."/>
            <person name="Chu M."/>
            <person name="Cheng C."/>
            <person name="Hour A."/>
            <person name="Lee P."/>
            <person name="Lin S."/>
            <person name="Lin Y."/>
            <person name="Liou J."/>
            <person name="Liu S."/>
            <person name="Hsing Y."/>
            <person name="Raghuvanshi S."/>
            <person name="Mohanty A."/>
            <person name="Bharti A.K."/>
            <person name="Gaur A."/>
            <person name="Gupta V."/>
            <person name="Kumar D."/>
            <person name="Ravi V."/>
            <person name="Vij S."/>
            <person name="Kapur A."/>
            <person name="Khurana P."/>
            <person name="Khurana P."/>
            <person name="Khurana J.P."/>
            <person name="Tyagi A.K."/>
            <person name="Gaikwad K."/>
            <person name="Singh A."/>
            <person name="Dalal V."/>
            <person name="Srivastava S."/>
            <person name="Dixit A."/>
            <person name="Pal A.K."/>
            <person name="Ghazi I.A."/>
            <person name="Yadav M."/>
            <person name="Pandit A."/>
            <person name="Bhargava A."/>
            <person name="Sureshbabu K."/>
            <person name="Batra K."/>
            <person name="Sharma T.R."/>
            <person name="Mohapatra T."/>
            <person name="Singh N.K."/>
            <person name="Messing J."/>
            <person name="Nelson A.B."/>
            <person name="Fuks G."/>
            <person name="Kavchok S."/>
            <person name="Keizer G."/>
            <person name="Linton E."/>
            <person name="Llaca V."/>
            <person name="Song R."/>
            <person name="Tanyolac B."/>
            <person name="Young S."/>
            <person name="Ho-Il K."/>
            <person name="Hahn J.H."/>
            <person name="Sangsakoo G."/>
            <person name="Vanavichit A."/>
            <person name="de Mattos Luiz.A.T."/>
            <person name="Zimmer P.D."/>
            <person name="Malone G."/>
            <person name="Dellagostin O."/>
            <person name="de Oliveira A.C."/>
            <person name="Bevan M."/>
            <person name="Bancroft I."/>
            <person name="Minx P."/>
            <person name="Cordum H."/>
            <person name="Wilson R."/>
            <person name="Cheng Z."/>
            <person name="Jin W."/>
            <person name="Jiang J."/>
            <person name="Leong S.A."/>
            <person name="Iwama H."/>
            <person name="Gojobori T."/>
            <person name="Itoh T."/>
            <person name="Niimura Y."/>
            <person name="Fujii Y."/>
            <person name="Habara T."/>
            <person name="Sakai H."/>
            <person name="Sato Y."/>
            <person name="Wilson G."/>
            <person name="Kumar K."/>
            <person name="McCouch S."/>
            <person name="Juretic N."/>
            <person name="Hoen D."/>
            <person name="Wright S."/>
            <person name="Bruskiewich R."/>
            <person name="Bureau T."/>
            <person name="Miyao A."/>
            <person name="Hirochika H."/>
            <person name="Nishikawa T."/>
            <person name="Kadowaki K."/>
            <person name="Sugiura M."/>
            <person name="Burr B."/>
            <person name="Sasaki T."/>
        </authorList>
    </citation>
    <scope>NUCLEOTIDE SEQUENCE [LARGE SCALE GENOMIC DNA]</scope>
    <source>
        <strain evidence="2">cv. Nipponbare</strain>
    </source>
</reference>